<dbReference type="AlphaFoldDB" id="A0AB34KGK2"/>
<feature type="compositionally biased region" description="Basic and acidic residues" evidence="1">
    <location>
        <begin position="188"/>
        <end position="197"/>
    </location>
</feature>
<comment type="caution">
    <text evidence="2">The sequence shown here is derived from an EMBL/GenBank/DDBJ whole genome shotgun (WGS) entry which is preliminary data.</text>
</comment>
<feature type="compositionally biased region" description="Acidic residues" evidence="1">
    <location>
        <begin position="129"/>
        <end position="143"/>
    </location>
</feature>
<reference evidence="2 3" key="1">
    <citation type="journal article" date="2020" name="Microbiol. Resour. Announc.">
        <title>Draft Genome Sequence of a Cladosporium Species Isolated from the Mesophotic Ascidian Didemnum maculosum.</title>
        <authorList>
            <person name="Gioti A."/>
            <person name="Siaperas R."/>
            <person name="Nikolaivits E."/>
            <person name="Le Goff G."/>
            <person name="Ouazzani J."/>
            <person name="Kotoulas G."/>
            <person name="Topakas E."/>
        </authorList>
    </citation>
    <scope>NUCLEOTIDE SEQUENCE [LARGE SCALE GENOMIC DNA]</scope>
    <source>
        <strain evidence="2 3">TM138-S3</strain>
    </source>
</reference>
<name>A0AB34KGK2_9PEZI</name>
<protein>
    <submittedName>
        <fullName evidence="2">Uncharacterized protein</fullName>
    </submittedName>
</protein>
<feature type="region of interest" description="Disordered" evidence="1">
    <location>
        <begin position="126"/>
        <end position="258"/>
    </location>
</feature>
<dbReference type="RefSeq" id="XP_069226981.1">
    <property type="nucleotide sequence ID" value="XM_069375801.1"/>
</dbReference>
<dbReference type="GeneID" id="96008639"/>
<sequence length="258" mass="30153">MPHGKGARKRNWQKASKARAAARKAERRAAKSGMMGPQSQPLAIPMITEDDLLSFQISHFGDETKPDTFFVDPEQALNYRPEFEHRANDDDGLGWYDDGVKRTLTDEQIKMFRHSEMEALLRARRLQNEEESEDQDQYDEEYEPTLNEGPERPSTPGSPVSDASSLEPELRNSKAASQPKRPRGKRLSQKERSERYRTKGLQQSRQHQRREQIPYDERHKRKWEQYIDENDPAQGSMTHRRLVRELDSQQDQSVDLDY</sequence>
<feature type="compositionally biased region" description="Low complexity" evidence="1">
    <location>
        <begin position="249"/>
        <end position="258"/>
    </location>
</feature>
<evidence type="ECO:0000313" key="2">
    <source>
        <dbReference type="EMBL" id="KAL1583875.1"/>
    </source>
</evidence>
<dbReference type="PANTHER" id="PTHR40642:SF1">
    <property type="entry name" value="YALI0F31295P"/>
    <property type="match status" value="1"/>
</dbReference>
<evidence type="ECO:0000313" key="3">
    <source>
        <dbReference type="Proteomes" id="UP000803884"/>
    </source>
</evidence>
<accession>A0AB34KGK2</accession>
<gene>
    <name evidence="2" type="ORF">WHR41_07196</name>
</gene>
<dbReference type="EMBL" id="JAAQHG020000031">
    <property type="protein sequence ID" value="KAL1583875.1"/>
    <property type="molecule type" value="Genomic_DNA"/>
</dbReference>
<feature type="compositionally biased region" description="Basic residues" evidence="1">
    <location>
        <begin position="1"/>
        <end position="22"/>
    </location>
</feature>
<evidence type="ECO:0000256" key="1">
    <source>
        <dbReference type="SAM" id="MobiDB-lite"/>
    </source>
</evidence>
<dbReference type="InterPro" id="IPR024526">
    <property type="entry name" value="DUF3807"/>
</dbReference>
<feature type="compositionally biased region" description="Polar residues" evidence="1">
    <location>
        <begin position="155"/>
        <end position="164"/>
    </location>
</feature>
<keyword evidence="3" id="KW-1185">Reference proteome</keyword>
<organism evidence="2 3">
    <name type="scientific">Cladosporium halotolerans</name>
    <dbReference type="NCBI Taxonomy" id="1052096"/>
    <lineage>
        <taxon>Eukaryota</taxon>
        <taxon>Fungi</taxon>
        <taxon>Dikarya</taxon>
        <taxon>Ascomycota</taxon>
        <taxon>Pezizomycotina</taxon>
        <taxon>Dothideomycetes</taxon>
        <taxon>Dothideomycetidae</taxon>
        <taxon>Cladosporiales</taxon>
        <taxon>Cladosporiaceae</taxon>
        <taxon>Cladosporium</taxon>
    </lineage>
</organism>
<dbReference type="Pfam" id="PF12720">
    <property type="entry name" value="DUF3807"/>
    <property type="match status" value="1"/>
</dbReference>
<feature type="compositionally biased region" description="Basic and acidic residues" evidence="1">
    <location>
        <begin position="209"/>
        <end position="218"/>
    </location>
</feature>
<dbReference type="PANTHER" id="PTHR40642">
    <property type="entry name" value="YALI0F31295P"/>
    <property type="match status" value="1"/>
</dbReference>
<feature type="region of interest" description="Disordered" evidence="1">
    <location>
        <begin position="1"/>
        <end position="43"/>
    </location>
</feature>
<proteinExistence type="predicted"/>
<dbReference type="Proteomes" id="UP000803884">
    <property type="component" value="Unassembled WGS sequence"/>
</dbReference>